<name>A0ABS7K6Z5_9BACI</name>
<gene>
    <name evidence="1" type="ORF">H0185_14705</name>
</gene>
<dbReference type="RefSeq" id="WP_221874275.1">
    <property type="nucleotide sequence ID" value="NZ_JACWFH010000019.1"/>
</dbReference>
<keyword evidence="2" id="KW-1185">Reference proteome</keyword>
<organism evidence="1 2">
    <name type="scientific">Mesobacillus maritimus</name>
    <dbReference type="NCBI Taxonomy" id="1643336"/>
    <lineage>
        <taxon>Bacteria</taxon>
        <taxon>Bacillati</taxon>
        <taxon>Bacillota</taxon>
        <taxon>Bacilli</taxon>
        <taxon>Bacillales</taxon>
        <taxon>Bacillaceae</taxon>
        <taxon>Mesobacillus</taxon>
    </lineage>
</organism>
<accession>A0ABS7K6Z5</accession>
<reference evidence="1 2" key="1">
    <citation type="submission" date="2020-07" db="EMBL/GenBank/DDBJ databases">
        <title>Fungal Genomes of the International Space Station.</title>
        <authorList>
            <person name="Seuylemezian A."/>
            <person name="Singh N.K."/>
            <person name="Wood J."/>
            <person name="Venkateswaran K."/>
        </authorList>
    </citation>
    <scope>NUCLEOTIDE SEQUENCE [LARGE SCALE GENOMIC DNA]</scope>
    <source>
        <strain evidence="1 2">PL-B2</strain>
    </source>
</reference>
<sequence>MSKNKYKDKALSAVNKIKANVKETYYHMKDIPSITVQELAEKIKTHPNTHTTKKKLLGISFTFYRLKTDDEYFYMEANNARILQLDGYVGEKQFVSYRSYRDSYELNTPIKLPAPIK</sequence>
<dbReference type="Proteomes" id="UP000769780">
    <property type="component" value="Unassembled WGS sequence"/>
</dbReference>
<protein>
    <submittedName>
        <fullName evidence="1">Uncharacterized protein</fullName>
    </submittedName>
</protein>
<proteinExistence type="predicted"/>
<evidence type="ECO:0000313" key="1">
    <source>
        <dbReference type="EMBL" id="MBY0098051.1"/>
    </source>
</evidence>
<comment type="caution">
    <text evidence="1">The sequence shown here is derived from an EMBL/GenBank/DDBJ whole genome shotgun (WGS) entry which is preliminary data.</text>
</comment>
<evidence type="ECO:0000313" key="2">
    <source>
        <dbReference type="Proteomes" id="UP000769780"/>
    </source>
</evidence>
<dbReference type="EMBL" id="JACWFH010000019">
    <property type="protein sequence ID" value="MBY0098051.1"/>
    <property type="molecule type" value="Genomic_DNA"/>
</dbReference>